<dbReference type="GO" id="GO:0002181">
    <property type="term" value="P:cytoplasmic translation"/>
    <property type="evidence" value="ECO:0007669"/>
    <property type="project" value="TreeGrafter"/>
</dbReference>
<dbReference type="Proteomes" id="UP001162131">
    <property type="component" value="Unassembled WGS sequence"/>
</dbReference>
<sequence>MVKSYSRSPAVPAKSCSTKGSDLRVHFKNTFEVAAAIRGMPLKKAKGFLEDVIEQKQIVPFRRYHGGVGRHAQAKQWGCTQGRWPEKSCKVVLDLLRNLEASADSKGLDVENMSLWHVQVNRAQKGRRKTFRAHGGIKPYLSSNCHIEIIATENQESVPKAALKA</sequence>
<name>A0AAU9JTA9_9CILI</name>
<evidence type="ECO:0000313" key="5">
    <source>
        <dbReference type="EMBL" id="CAG9327648.1"/>
    </source>
</evidence>
<keyword evidence="3 4" id="KW-0687">Ribonucleoprotein</keyword>
<accession>A0AAU9JTA9</accession>
<evidence type="ECO:0000313" key="7">
    <source>
        <dbReference type="Proteomes" id="UP001162131"/>
    </source>
</evidence>
<reference evidence="5" key="1">
    <citation type="submission" date="2021-09" db="EMBL/GenBank/DDBJ databases">
        <authorList>
            <consortium name="AG Swart"/>
            <person name="Singh M."/>
            <person name="Singh A."/>
            <person name="Seah K."/>
            <person name="Emmerich C."/>
        </authorList>
    </citation>
    <scope>NUCLEOTIDE SEQUENCE</scope>
    <source>
        <strain evidence="5">ATCC30299</strain>
    </source>
</reference>
<dbReference type="InterPro" id="IPR001063">
    <property type="entry name" value="Ribosomal_uL22"/>
</dbReference>
<evidence type="ECO:0000256" key="4">
    <source>
        <dbReference type="RuleBase" id="RU004005"/>
    </source>
</evidence>
<protein>
    <recommendedName>
        <fullName evidence="8">60S ribosomal protein L17</fullName>
    </recommendedName>
</protein>
<dbReference type="GO" id="GO:0003735">
    <property type="term" value="F:structural constituent of ribosome"/>
    <property type="evidence" value="ECO:0007669"/>
    <property type="project" value="InterPro"/>
</dbReference>
<comment type="similarity">
    <text evidence="1 4">Belongs to the universal ribosomal protein uL22 family.</text>
</comment>
<dbReference type="Pfam" id="PF00237">
    <property type="entry name" value="Ribosomal_L22"/>
    <property type="match status" value="1"/>
</dbReference>
<evidence type="ECO:0000256" key="3">
    <source>
        <dbReference type="ARBA" id="ARBA00023274"/>
    </source>
</evidence>
<evidence type="ECO:0000313" key="6">
    <source>
        <dbReference type="EMBL" id="CAG9328761.1"/>
    </source>
</evidence>
<dbReference type="CDD" id="cd00336">
    <property type="entry name" value="Ribosomal_L22"/>
    <property type="match status" value="1"/>
</dbReference>
<dbReference type="PANTHER" id="PTHR11593">
    <property type="entry name" value="60S RIBOSOMAL PROTEIN L17"/>
    <property type="match status" value="1"/>
</dbReference>
<evidence type="ECO:0008006" key="8">
    <source>
        <dbReference type="Google" id="ProtNLM"/>
    </source>
</evidence>
<organism evidence="5 7">
    <name type="scientific">Blepharisma stoltei</name>
    <dbReference type="NCBI Taxonomy" id="1481888"/>
    <lineage>
        <taxon>Eukaryota</taxon>
        <taxon>Sar</taxon>
        <taxon>Alveolata</taxon>
        <taxon>Ciliophora</taxon>
        <taxon>Postciliodesmatophora</taxon>
        <taxon>Heterotrichea</taxon>
        <taxon>Heterotrichida</taxon>
        <taxon>Blepharismidae</taxon>
        <taxon>Blepharisma</taxon>
    </lineage>
</organism>
<dbReference type="InterPro" id="IPR036394">
    <property type="entry name" value="Ribosomal_uL22_sf"/>
</dbReference>
<evidence type="ECO:0000256" key="2">
    <source>
        <dbReference type="ARBA" id="ARBA00022980"/>
    </source>
</evidence>
<keyword evidence="2 4" id="KW-0689">Ribosomal protein</keyword>
<dbReference type="Gene3D" id="3.90.470.10">
    <property type="entry name" value="Ribosomal protein L22/L17"/>
    <property type="match status" value="1"/>
</dbReference>
<dbReference type="AlphaFoldDB" id="A0AAU9JTA9"/>
<dbReference type="GO" id="GO:0022625">
    <property type="term" value="C:cytosolic large ribosomal subunit"/>
    <property type="evidence" value="ECO:0007669"/>
    <property type="project" value="TreeGrafter"/>
</dbReference>
<dbReference type="PANTHER" id="PTHR11593:SF10">
    <property type="entry name" value="60S RIBOSOMAL PROTEIN L17"/>
    <property type="match status" value="1"/>
</dbReference>
<dbReference type="EMBL" id="CAJZBQ010000046">
    <property type="protein sequence ID" value="CAG9328761.1"/>
    <property type="molecule type" value="Genomic_DNA"/>
</dbReference>
<keyword evidence="7" id="KW-1185">Reference proteome</keyword>
<dbReference type="InterPro" id="IPR005721">
    <property type="entry name" value="Ribosomal_uL22_euk/arc"/>
</dbReference>
<comment type="caution">
    <text evidence="5">The sequence shown here is derived from an EMBL/GenBank/DDBJ whole genome shotgun (WGS) entry which is preliminary data.</text>
</comment>
<evidence type="ECO:0000256" key="1">
    <source>
        <dbReference type="ARBA" id="ARBA00009451"/>
    </source>
</evidence>
<dbReference type="EMBL" id="CAJZBQ010000044">
    <property type="protein sequence ID" value="CAG9327648.1"/>
    <property type="molecule type" value="Genomic_DNA"/>
</dbReference>
<dbReference type="NCBIfam" id="TIGR01038">
    <property type="entry name" value="uL22_arch_euk"/>
    <property type="match status" value="1"/>
</dbReference>
<gene>
    <name evidence="5" type="ORF">BSTOLATCC_MIC44278</name>
    <name evidence="6" type="ORF">BSTOLATCC_MIC46752</name>
</gene>
<proteinExistence type="inferred from homology"/>
<dbReference type="SUPFAM" id="SSF54843">
    <property type="entry name" value="Ribosomal protein L22"/>
    <property type="match status" value="1"/>
</dbReference>